<feature type="region of interest" description="Disordered" evidence="1">
    <location>
        <begin position="1"/>
        <end position="108"/>
    </location>
</feature>
<dbReference type="PANTHER" id="PTHR33648">
    <property type="entry name" value="EMBRYO SAC 1"/>
    <property type="match status" value="1"/>
</dbReference>
<organism evidence="2 3">
    <name type="scientific">Setaria viridis</name>
    <name type="common">Green bristlegrass</name>
    <name type="synonym">Setaria italica subsp. viridis</name>
    <dbReference type="NCBI Taxonomy" id="4556"/>
    <lineage>
        <taxon>Eukaryota</taxon>
        <taxon>Viridiplantae</taxon>
        <taxon>Streptophyta</taxon>
        <taxon>Embryophyta</taxon>
        <taxon>Tracheophyta</taxon>
        <taxon>Spermatophyta</taxon>
        <taxon>Magnoliopsida</taxon>
        <taxon>Liliopsida</taxon>
        <taxon>Poales</taxon>
        <taxon>Poaceae</taxon>
        <taxon>PACMAD clade</taxon>
        <taxon>Panicoideae</taxon>
        <taxon>Panicodae</taxon>
        <taxon>Paniceae</taxon>
        <taxon>Cenchrinae</taxon>
        <taxon>Setaria</taxon>
    </lineage>
</organism>
<dbReference type="AlphaFoldDB" id="A0A4U6U768"/>
<dbReference type="CDD" id="cd00118">
    <property type="entry name" value="LysM"/>
    <property type="match status" value="1"/>
</dbReference>
<dbReference type="PANTHER" id="PTHR33648:SF15">
    <property type="entry name" value="OS04G0572800 PROTEIN"/>
    <property type="match status" value="1"/>
</dbReference>
<evidence type="ECO:0000256" key="1">
    <source>
        <dbReference type="SAM" id="MobiDB-lite"/>
    </source>
</evidence>
<evidence type="ECO:0000313" key="3">
    <source>
        <dbReference type="Proteomes" id="UP000298652"/>
    </source>
</evidence>
<dbReference type="Gramene" id="TKW06067">
    <property type="protein sequence ID" value="TKW06067"/>
    <property type="gene ID" value="SEVIR_7G217651v2"/>
</dbReference>
<name>A0A4U6U768_SETVI</name>
<dbReference type="Gene3D" id="3.10.350.10">
    <property type="entry name" value="LysM domain"/>
    <property type="match status" value="1"/>
</dbReference>
<gene>
    <name evidence="2" type="ORF">SEVIR_7G217651v2</name>
</gene>
<reference evidence="2" key="1">
    <citation type="submission" date="2019-03" db="EMBL/GenBank/DDBJ databases">
        <title>WGS assembly of Setaria viridis.</title>
        <authorList>
            <person name="Huang P."/>
            <person name="Jenkins J."/>
            <person name="Grimwood J."/>
            <person name="Barry K."/>
            <person name="Healey A."/>
            <person name="Mamidi S."/>
            <person name="Sreedasyam A."/>
            <person name="Shu S."/>
            <person name="Feldman M."/>
            <person name="Wu J."/>
            <person name="Yu Y."/>
            <person name="Chen C."/>
            <person name="Johnson J."/>
            <person name="Rokhsar D."/>
            <person name="Baxter I."/>
            <person name="Schmutz J."/>
            <person name="Brutnell T."/>
            <person name="Kellogg E."/>
        </authorList>
    </citation>
    <scope>NUCLEOTIDE SEQUENCE [LARGE SCALE GENOMIC DNA]</scope>
</reference>
<dbReference type="InterPro" id="IPR018392">
    <property type="entry name" value="LysM"/>
</dbReference>
<dbReference type="EMBL" id="CM016558">
    <property type="protein sequence ID" value="TKW06067.1"/>
    <property type="molecule type" value="Genomic_DNA"/>
</dbReference>
<dbReference type="InterPro" id="IPR036779">
    <property type="entry name" value="LysM_dom_sf"/>
</dbReference>
<dbReference type="Proteomes" id="UP000298652">
    <property type="component" value="Chromosome 7"/>
</dbReference>
<keyword evidence="3" id="KW-1185">Reference proteome</keyword>
<proteinExistence type="predicted"/>
<protein>
    <recommendedName>
        <fullName evidence="4">LysM domain-containing protein</fullName>
    </recommendedName>
</protein>
<evidence type="ECO:0008006" key="4">
    <source>
        <dbReference type="Google" id="ProtNLM"/>
    </source>
</evidence>
<evidence type="ECO:0000313" key="2">
    <source>
        <dbReference type="EMBL" id="TKW06067.1"/>
    </source>
</evidence>
<accession>A0A4U6U768</accession>
<sequence>MHMANPSLPPQSAHRTSRGLTVISERTLHSPVATSRGLPRLTNRPPPKVLPSQTASVPLRPGPLDKSPVPPPPSSKATSTPKFQTQHKLPGNTFAPARMAAADTNSSSRRRREALCAAAVSAADAASWWCAVALVALVLLGALRAETTAGDGGGALYHRQFRGPRLGGAAARPCEEVYVVGDGETLHSISDKCGDPFIVERNPHIHDPDDVFPGLVIALSPTKNA</sequence>